<dbReference type="KEGG" id="metu:GNH96_05410"/>
<name>A0A858QCA7_9GAMM</name>
<reference evidence="2" key="1">
    <citation type="submission" date="2019-12" db="EMBL/GenBank/DDBJ databases">
        <authorList>
            <person name="Awala S.I."/>
            <person name="Rhee S.K."/>
        </authorList>
    </citation>
    <scope>NUCLEOTIDE SEQUENCE [LARGE SCALE GENOMIC DNA]</scope>
    <source>
        <strain evidence="2">IM1</strain>
    </source>
</reference>
<dbReference type="EMBL" id="CP046565">
    <property type="protein sequence ID" value="QJD31336.1"/>
    <property type="molecule type" value="Genomic_DNA"/>
</dbReference>
<gene>
    <name evidence="1" type="ORF">GNH96_05410</name>
</gene>
<organism evidence="1 2">
    <name type="scientific">Methylococcus geothermalis</name>
    <dbReference type="NCBI Taxonomy" id="2681310"/>
    <lineage>
        <taxon>Bacteria</taxon>
        <taxon>Pseudomonadati</taxon>
        <taxon>Pseudomonadota</taxon>
        <taxon>Gammaproteobacteria</taxon>
        <taxon>Methylococcales</taxon>
        <taxon>Methylococcaceae</taxon>
        <taxon>Methylococcus</taxon>
    </lineage>
</organism>
<proteinExistence type="predicted"/>
<dbReference type="AlphaFoldDB" id="A0A858QCA7"/>
<evidence type="ECO:0000313" key="2">
    <source>
        <dbReference type="Proteomes" id="UP000503004"/>
    </source>
</evidence>
<evidence type="ECO:0000313" key="1">
    <source>
        <dbReference type="EMBL" id="QJD31336.1"/>
    </source>
</evidence>
<accession>A0A858QCA7</accession>
<sequence length="176" mass="18966">MLAFVIVGLAGGCAQHVDVSYKPANLSKGTGELYVKTFEYLPAAVGDVGPDEAQQDKSGMAYTYLSENVDALFTNAVKKDLAFSGYMVSDGSPHSVSGEIRRFSFDWVGMTGMRFEIAVSFVVTKNGKVVYSNVVESTQEARKEGSKLEDPSKLIGLAMADCIGRFIRDAQKKGAL</sequence>
<dbReference type="Proteomes" id="UP000503004">
    <property type="component" value="Chromosome"/>
</dbReference>
<keyword evidence="2" id="KW-1185">Reference proteome</keyword>
<protein>
    <submittedName>
        <fullName evidence="1">Uncharacterized protein</fullName>
    </submittedName>
</protein>